<evidence type="ECO:0000313" key="2">
    <source>
        <dbReference type="Proteomes" id="UP000678499"/>
    </source>
</evidence>
<dbReference type="AlphaFoldDB" id="A0A7R9BF61"/>
<sequence>MPVHRLNCMIYISGTKAPKIFTAFNFTREDILSAWHEAETGQRTRRALECDDDDDDDQHFSPFLLVHGTEKSSIVTHRQQRQNNYHRNNYDQLGRVTRSCRPPDSTADRRLSNDPVQRSAVMASRADDCCGVCPPCSCCKPVTCCCPPCCPVPNCCPCPTPRPCALYPPCDPKPPECPGTCPTPVACPCKGCVYPDPPPPCPTPTPPVCPIPPCGCIPYIKPRPCCCMPPCCIPEPCAPPLPPAICVPTKSCDDAHDEGCRRHDDDFACLNADQAGLDALEFDVPTVGKTSHANKAEVCRQSVQAAIPTCKSPPPCKIPSCCMQPTCCDADFDFNFAPADFSAEKK</sequence>
<keyword evidence="2" id="KW-1185">Reference proteome</keyword>
<gene>
    <name evidence="1" type="ORF">NMOB1V02_LOCUS830</name>
</gene>
<name>A0A7R9BF61_9CRUS</name>
<accession>A0A7R9BF61</accession>
<dbReference type="EMBL" id="CAJPEX010000076">
    <property type="protein sequence ID" value="CAG0913071.1"/>
    <property type="molecule type" value="Genomic_DNA"/>
</dbReference>
<reference evidence="1" key="1">
    <citation type="submission" date="2020-11" db="EMBL/GenBank/DDBJ databases">
        <authorList>
            <person name="Tran Van P."/>
        </authorList>
    </citation>
    <scope>NUCLEOTIDE SEQUENCE</scope>
</reference>
<evidence type="ECO:0000313" key="1">
    <source>
        <dbReference type="EMBL" id="CAD7272919.1"/>
    </source>
</evidence>
<proteinExistence type="predicted"/>
<protein>
    <submittedName>
        <fullName evidence="1">Uncharacterized protein</fullName>
    </submittedName>
</protein>
<organism evidence="1">
    <name type="scientific">Notodromas monacha</name>
    <dbReference type="NCBI Taxonomy" id="399045"/>
    <lineage>
        <taxon>Eukaryota</taxon>
        <taxon>Metazoa</taxon>
        <taxon>Ecdysozoa</taxon>
        <taxon>Arthropoda</taxon>
        <taxon>Crustacea</taxon>
        <taxon>Oligostraca</taxon>
        <taxon>Ostracoda</taxon>
        <taxon>Podocopa</taxon>
        <taxon>Podocopida</taxon>
        <taxon>Cypridocopina</taxon>
        <taxon>Cypridoidea</taxon>
        <taxon>Cyprididae</taxon>
        <taxon>Notodromas</taxon>
    </lineage>
</organism>
<dbReference type="Proteomes" id="UP000678499">
    <property type="component" value="Unassembled WGS sequence"/>
</dbReference>
<dbReference type="EMBL" id="OA882113">
    <property type="protein sequence ID" value="CAD7272919.1"/>
    <property type="molecule type" value="Genomic_DNA"/>
</dbReference>